<evidence type="ECO:0000256" key="11">
    <source>
        <dbReference type="PROSITE-ProRule" id="PRU00782"/>
    </source>
</evidence>
<dbReference type="EMBL" id="VZRV01008977">
    <property type="protein sequence ID" value="NWW26187.1"/>
    <property type="molecule type" value="Genomic_DNA"/>
</dbReference>
<comment type="caution">
    <text evidence="14">The sequence shown here is derived from an EMBL/GenBank/DDBJ whole genome shotgun (WGS) entry which is preliminary data.</text>
</comment>
<feature type="compositionally biased region" description="Pro residues" evidence="12">
    <location>
        <begin position="68"/>
        <end position="86"/>
    </location>
</feature>
<dbReference type="GO" id="GO:0004674">
    <property type="term" value="F:protein serine/threonine kinase activity"/>
    <property type="evidence" value="ECO:0007669"/>
    <property type="project" value="TreeGrafter"/>
</dbReference>
<feature type="domain" description="Myosin motor" evidence="13">
    <location>
        <begin position="10"/>
        <end position="97"/>
    </location>
</feature>
<dbReference type="Pfam" id="PF00063">
    <property type="entry name" value="Myosin_head"/>
    <property type="match status" value="1"/>
</dbReference>
<evidence type="ECO:0000313" key="15">
    <source>
        <dbReference type="Proteomes" id="UP000534626"/>
    </source>
</evidence>
<keyword evidence="4" id="KW-0677">Repeat</keyword>
<dbReference type="GO" id="GO:0005524">
    <property type="term" value="F:ATP binding"/>
    <property type="evidence" value="ECO:0007669"/>
    <property type="project" value="UniProtKB-KW"/>
</dbReference>
<keyword evidence="15" id="KW-1185">Reference proteome</keyword>
<dbReference type="GO" id="GO:0016459">
    <property type="term" value="C:myosin complex"/>
    <property type="evidence" value="ECO:0007669"/>
    <property type="project" value="UniProtKB-KW"/>
</dbReference>
<keyword evidence="11" id="KW-0009">Actin-binding</keyword>
<evidence type="ECO:0000256" key="9">
    <source>
        <dbReference type="ARBA" id="ARBA00023212"/>
    </source>
</evidence>
<dbReference type="Proteomes" id="UP000534626">
    <property type="component" value="Unassembled WGS sequence"/>
</dbReference>
<accession>A0A7K6LMR9</accession>
<evidence type="ECO:0000313" key="14">
    <source>
        <dbReference type="EMBL" id="NWW26187.1"/>
    </source>
</evidence>
<evidence type="ECO:0000256" key="6">
    <source>
        <dbReference type="ARBA" id="ARBA00022840"/>
    </source>
</evidence>
<evidence type="ECO:0000256" key="2">
    <source>
        <dbReference type="ARBA" id="ARBA00004316"/>
    </source>
</evidence>
<protein>
    <submittedName>
        <fullName evidence="14">MYO16 protein</fullName>
    </submittedName>
</protein>
<dbReference type="InterPro" id="IPR001609">
    <property type="entry name" value="Myosin_head_motor_dom-like"/>
</dbReference>
<keyword evidence="6" id="KW-0067">ATP-binding</keyword>
<dbReference type="Gene3D" id="3.40.850.10">
    <property type="entry name" value="Kinesin motor domain"/>
    <property type="match status" value="1"/>
</dbReference>
<sequence>TGTALPTPPPPPGDLAALAELDEATLLAGLRERFLQQHIYTDIGDILVAVNPFQPLPLYGKEVSAVPPAAPRCPPAAHASPPPIPRRSPSGTGASRP</sequence>
<dbReference type="SUPFAM" id="SSF52540">
    <property type="entry name" value="P-loop containing nucleoside triphosphate hydrolases"/>
    <property type="match status" value="1"/>
</dbReference>
<evidence type="ECO:0000256" key="1">
    <source>
        <dbReference type="ARBA" id="ARBA00004245"/>
    </source>
</evidence>
<feature type="non-terminal residue" evidence="14">
    <location>
        <position position="1"/>
    </location>
</feature>
<dbReference type="OrthoDB" id="6108017at2759"/>
<dbReference type="AlphaFoldDB" id="A0A7K6LMR9"/>
<name>A0A7K6LMR9_9CORV</name>
<dbReference type="InterPro" id="IPR052409">
    <property type="entry name" value="Myosin-III_kinase_activity"/>
</dbReference>
<dbReference type="PROSITE" id="PS51456">
    <property type="entry name" value="MYOSIN_MOTOR"/>
    <property type="match status" value="1"/>
</dbReference>
<dbReference type="GO" id="GO:0000146">
    <property type="term" value="F:microfilament motor activity"/>
    <property type="evidence" value="ECO:0007669"/>
    <property type="project" value="TreeGrafter"/>
</dbReference>
<evidence type="ECO:0000256" key="12">
    <source>
        <dbReference type="SAM" id="MobiDB-lite"/>
    </source>
</evidence>
<feature type="non-terminal residue" evidence="14">
    <location>
        <position position="97"/>
    </location>
</feature>
<keyword evidence="10" id="KW-0966">Cell projection</keyword>
<keyword evidence="8" id="KW-0505">Motor protein</keyword>
<comment type="subcellular location">
    <subcellularLocation>
        <location evidence="2">Cell projection</location>
    </subcellularLocation>
    <subcellularLocation>
        <location evidence="1">Cytoplasm</location>
        <location evidence="1">Cytoskeleton</location>
    </subcellularLocation>
</comment>
<dbReference type="PANTHER" id="PTHR46256">
    <property type="entry name" value="AGAP011099-PA"/>
    <property type="match status" value="1"/>
</dbReference>
<evidence type="ECO:0000256" key="3">
    <source>
        <dbReference type="ARBA" id="ARBA00022490"/>
    </source>
</evidence>
<dbReference type="PANTHER" id="PTHR46256:SF5">
    <property type="entry name" value="MYOSIN-IIIB-LIKE"/>
    <property type="match status" value="1"/>
</dbReference>
<evidence type="ECO:0000256" key="8">
    <source>
        <dbReference type="ARBA" id="ARBA00023175"/>
    </source>
</evidence>
<dbReference type="InterPro" id="IPR036961">
    <property type="entry name" value="Kinesin_motor_dom_sf"/>
</dbReference>
<organism evidence="14 15">
    <name type="scientific">Falcunculus frontatus</name>
    <name type="common">Eastern shriketit</name>
    <dbReference type="NCBI Taxonomy" id="254539"/>
    <lineage>
        <taxon>Eukaryota</taxon>
        <taxon>Metazoa</taxon>
        <taxon>Chordata</taxon>
        <taxon>Craniata</taxon>
        <taxon>Vertebrata</taxon>
        <taxon>Euteleostomi</taxon>
        <taxon>Archelosauria</taxon>
        <taxon>Archosauria</taxon>
        <taxon>Dinosauria</taxon>
        <taxon>Saurischia</taxon>
        <taxon>Theropoda</taxon>
        <taxon>Coelurosauria</taxon>
        <taxon>Aves</taxon>
        <taxon>Neognathae</taxon>
        <taxon>Neoaves</taxon>
        <taxon>Telluraves</taxon>
        <taxon>Australaves</taxon>
        <taxon>Passeriformes</taxon>
        <taxon>Corvoidea</taxon>
        <taxon>Pachycephalidae</taxon>
        <taxon>Falcunculus</taxon>
    </lineage>
</organism>
<evidence type="ECO:0000256" key="7">
    <source>
        <dbReference type="ARBA" id="ARBA00023123"/>
    </source>
</evidence>
<keyword evidence="3" id="KW-0963">Cytoplasm</keyword>
<evidence type="ECO:0000256" key="10">
    <source>
        <dbReference type="ARBA" id="ARBA00023273"/>
    </source>
</evidence>
<gene>
    <name evidence="14" type="primary">Myo16_1</name>
    <name evidence="14" type="ORF">FALFRO_R15643</name>
</gene>
<evidence type="ECO:0000259" key="13">
    <source>
        <dbReference type="PROSITE" id="PS51456"/>
    </source>
</evidence>
<dbReference type="InterPro" id="IPR027417">
    <property type="entry name" value="P-loop_NTPase"/>
</dbReference>
<dbReference type="GO" id="GO:0030832">
    <property type="term" value="P:regulation of actin filament length"/>
    <property type="evidence" value="ECO:0007669"/>
    <property type="project" value="TreeGrafter"/>
</dbReference>
<comment type="similarity">
    <text evidence="11">Belongs to the TRAFAC class myosin-kinesin ATPase superfamily. Myosin family.</text>
</comment>
<dbReference type="GO" id="GO:0003779">
    <property type="term" value="F:actin binding"/>
    <property type="evidence" value="ECO:0007669"/>
    <property type="project" value="UniProtKB-KW"/>
</dbReference>
<evidence type="ECO:0000256" key="4">
    <source>
        <dbReference type="ARBA" id="ARBA00022737"/>
    </source>
</evidence>
<evidence type="ECO:0000256" key="5">
    <source>
        <dbReference type="ARBA" id="ARBA00022741"/>
    </source>
</evidence>
<keyword evidence="7 11" id="KW-0518">Myosin</keyword>
<keyword evidence="9" id="KW-0206">Cytoskeleton</keyword>
<keyword evidence="5" id="KW-0547">Nucleotide-binding</keyword>
<feature type="region of interest" description="Disordered" evidence="12">
    <location>
        <begin position="66"/>
        <end position="97"/>
    </location>
</feature>
<reference evidence="14 15" key="1">
    <citation type="submission" date="2019-09" db="EMBL/GenBank/DDBJ databases">
        <title>Bird 10,000 Genomes (B10K) Project - Family phase.</title>
        <authorList>
            <person name="Zhang G."/>
        </authorList>
    </citation>
    <scope>NUCLEOTIDE SEQUENCE [LARGE SCALE GENOMIC DNA]</scope>
    <source>
        <strain evidence="14">B10K-DU-029-77</strain>
    </source>
</reference>
<dbReference type="GO" id="GO:0042995">
    <property type="term" value="C:cell projection"/>
    <property type="evidence" value="ECO:0007669"/>
    <property type="project" value="UniProtKB-SubCell"/>
</dbReference>
<comment type="caution">
    <text evidence="11">Lacks conserved residue(s) required for the propagation of feature annotation.</text>
</comment>
<proteinExistence type="inferred from homology"/>